<gene>
    <name evidence="7" type="ORF">U27_06569</name>
</gene>
<dbReference type="GO" id="GO:0016773">
    <property type="term" value="F:phosphotransferase activity, alcohol group as acceptor"/>
    <property type="evidence" value="ECO:0007669"/>
    <property type="project" value="InterPro"/>
</dbReference>
<sequence>MSDAVYIACIDAGTTGCRTIIFSSQGKVISQAYQEYSSIFRSPTWIDHDPATWIQGARETLQLAVAQFPGAPGDIAAICVISQRATFILVDQHGIPLDHAILWQDKRATSQADRIRHTAGAKLIYQKTGLRIDPYFSLPKLLWIQEHKPQLFKQTYKFLAVHDLLINYLTGVFITDWTQASRTMLFNINQFEWDRELCEQFAIPEKILPRPVAPGTVVGVLKKSLQAELKLRPDLPVVAVGGDQQAAAIGLGVVAPGLMCVNTGTGSFILAHAERPAFDDQQRVVCTASAAAGKWLLEASIFTSGSVYRWFRDNFAMLERNTARELQIDAYDILNSEIAHTTIGANGIVLIPHFAGSAAPYWNPNAVGLLFGLTLGHKRADVIRAILEGMCFEIAKNIQIIESLTHSITHSHYALI</sequence>
<keyword evidence="8" id="KW-1185">Reference proteome</keyword>
<name>A0A081C4S9_VECG1</name>
<dbReference type="PANTHER" id="PTHR43095">
    <property type="entry name" value="SUGAR KINASE"/>
    <property type="match status" value="1"/>
</dbReference>
<evidence type="ECO:0000256" key="3">
    <source>
        <dbReference type="ARBA" id="ARBA00022777"/>
    </source>
</evidence>
<dbReference type="AlphaFoldDB" id="A0A081C4S9"/>
<evidence type="ECO:0000256" key="2">
    <source>
        <dbReference type="ARBA" id="ARBA00022679"/>
    </source>
</evidence>
<dbReference type="Pfam" id="PF02782">
    <property type="entry name" value="FGGY_C"/>
    <property type="match status" value="1"/>
</dbReference>
<protein>
    <submittedName>
        <fullName evidence="7">Carbohydrate kinase FGGY</fullName>
    </submittedName>
</protein>
<dbReference type="InterPro" id="IPR018484">
    <property type="entry name" value="FGGY_N"/>
</dbReference>
<dbReference type="EMBL" id="DF820470">
    <property type="protein sequence ID" value="GAK59584.1"/>
    <property type="molecule type" value="Genomic_DNA"/>
</dbReference>
<dbReference type="HOGENOM" id="CLU_009281_3_3_0"/>
<evidence type="ECO:0000256" key="1">
    <source>
        <dbReference type="ARBA" id="ARBA00009156"/>
    </source>
</evidence>
<evidence type="ECO:0000313" key="7">
    <source>
        <dbReference type="EMBL" id="GAK59584.1"/>
    </source>
</evidence>
<dbReference type="eggNOG" id="COG1070">
    <property type="taxonomic scope" value="Bacteria"/>
</dbReference>
<dbReference type="InterPro" id="IPR018483">
    <property type="entry name" value="Carb_kinase_FGGY_CS"/>
</dbReference>
<dbReference type="Pfam" id="PF00370">
    <property type="entry name" value="FGGY_N"/>
    <property type="match status" value="1"/>
</dbReference>
<dbReference type="InterPro" id="IPR018485">
    <property type="entry name" value="FGGY_C"/>
</dbReference>
<organism evidence="7">
    <name type="scientific">Vecturithrix granuli</name>
    <dbReference type="NCBI Taxonomy" id="1499967"/>
    <lineage>
        <taxon>Bacteria</taxon>
        <taxon>Candidatus Moduliflexota</taxon>
        <taxon>Candidatus Vecturitrichia</taxon>
        <taxon>Candidatus Vecturitrichales</taxon>
        <taxon>Candidatus Vecturitrichaceae</taxon>
        <taxon>Candidatus Vecturithrix</taxon>
    </lineage>
</organism>
<dbReference type="Gene3D" id="3.30.420.40">
    <property type="match status" value="2"/>
</dbReference>
<accession>A0A081C4S9</accession>
<feature type="domain" description="Carbohydrate kinase FGGY C-terminal" evidence="6">
    <location>
        <begin position="261"/>
        <end position="406"/>
    </location>
</feature>
<evidence type="ECO:0000259" key="5">
    <source>
        <dbReference type="Pfam" id="PF00370"/>
    </source>
</evidence>
<comment type="similarity">
    <text evidence="1 4">Belongs to the FGGY kinase family.</text>
</comment>
<keyword evidence="3 4" id="KW-0418">Kinase</keyword>
<dbReference type="SUPFAM" id="SSF53067">
    <property type="entry name" value="Actin-like ATPase domain"/>
    <property type="match status" value="2"/>
</dbReference>
<proteinExistence type="inferred from homology"/>
<keyword evidence="2 4" id="KW-0808">Transferase</keyword>
<reference evidence="7" key="1">
    <citation type="journal article" date="2015" name="PeerJ">
        <title>First genomic representation of candidate bacterial phylum KSB3 points to enhanced environmental sensing as a trigger of wastewater bulking.</title>
        <authorList>
            <person name="Sekiguchi Y."/>
            <person name="Ohashi A."/>
            <person name="Parks D.H."/>
            <person name="Yamauchi T."/>
            <person name="Tyson G.W."/>
            <person name="Hugenholtz P."/>
        </authorList>
    </citation>
    <scope>NUCLEOTIDE SEQUENCE [LARGE SCALE GENOMIC DNA]</scope>
</reference>
<dbReference type="InterPro" id="IPR050406">
    <property type="entry name" value="FGGY_Carb_Kinase"/>
</dbReference>
<evidence type="ECO:0000313" key="8">
    <source>
        <dbReference type="Proteomes" id="UP000030661"/>
    </source>
</evidence>
<dbReference type="InterPro" id="IPR043129">
    <property type="entry name" value="ATPase_NBD"/>
</dbReference>
<feature type="domain" description="Carbohydrate kinase FGGY N-terminal" evidence="5">
    <location>
        <begin position="6"/>
        <end position="250"/>
    </location>
</feature>
<dbReference type="PROSITE" id="PS00933">
    <property type="entry name" value="FGGY_KINASES_1"/>
    <property type="match status" value="1"/>
</dbReference>
<dbReference type="Proteomes" id="UP000030661">
    <property type="component" value="Unassembled WGS sequence"/>
</dbReference>
<dbReference type="PROSITE" id="PS00445">
    <property type="entry name" value="FGGY_KINASES_2"/>
    <property type="match status" value="1"/>
</dbReference>
<dbReference type="CDD" id="cd07779">
    <property type="entry name" value="ASKHA_NBD_FGGY_YgcE-like"/>
    <property type="match status" value="1"/>
</dbReference>
<dbReference type="GO" id="GO:0005975">
    <property type="term" value="P:carbohydrate metabolic process"/>
    <property type="evidence" value="ECO:0007669"/>
    <property type="project" value="InterPro"/>
</dbReference>
<dbReference type="STRING" id="1499967.U27_06569"/>
<dbReference type="GO" id="GO:0016301">
    <property type="term" value="F:kinase activity"/>
    <property type="evidence" value="ECO:0007669"/>
    <property type="project" value="UniProtKB-KW"/>
</dbReference>
<evidence type="ECO:0000259" key="6">
    <source>
        <dbReference type="Pfam" id="PF02782"/>
    </source>
</evidence>
<evidence type="ECO:0000256" key="4">
    <source>
        <dbReference type="RuleBase" id="RU003733"/>
    </source>
</evidence>